<dbReference type="SUPFAM" id="SSF52980">
    <property type="entry name" value="Restriction endonuclease-like"/>
    <property type="match status" value="1"/>
</dbReference>
<keyword evidence="2" id="KW-1185">Reference proteome</keyword>
<dbReference type="AlphaFoldDB" id="A0A6H3NNZ9"/>
<evidence type="ECO:0008006" key="3">
    <source>
        <dbReference type="Google" id="ProtNLM"/>
    </source>
</evidence>
<organism evidence="1 2">
    <name type="scientific">Leptospira bandrabouensis</name>
    <dbReference type="NCBI Taxonomy" id="2484903"/>
    <lineage>
        <taxon>Bacteria</taxon>
        <taxon>Pseudomonadati</taxon>
        <taxon>Spirochaetota</taxon>
        <taxon>Spirochaetia</taxon>
        <taxon>Leptospirales</taxon>
        <taxon>Leptospiraceae</taxon>
        <taxon>Leptospira</taxon>
    </lineage>
</organism>
<proteinExistence type="predicted"/>
<comment type="caution">
    <text evidence="1">The sequence shown here is derived from an EMBL/GenBank/DDBJ whole genome shotgun (WGS) entry which is preliminary data.</text>
</comment>
<dbReference type="RefSeq" id="WP_135781464.1">
    <property type="nucleotide sequence ID" value="NZ_RQHU01000015.1"/>
</dbReference>
<sequence length="466" mass="54230">MKLKLIGKNSDDVGKQLEDIVVQILKHKAISDISTNIVGSGANELDVTGTYTLPTGQKRKLICECKAYSKPLSLPDWEKFCGKLYLEKSRRNNQDVYGILIAFSGINGNVKGSFEEYNLSNDNISIYSGDHLYEILKEIYYLKNIEVIIAEIQKYTTRKYSEIFLTFYNNQCYWVIKFLDSTFSLLSTNGLLIQKSELEIQNLIEALKWLDENLQFISLEEEFEKEQSIKNLTSEIISNFIDSNFIKTKVEIEKYQNNSEITNVTIENLINTGIIYPGKDDTLTLNTKNKKIDILKNLLIGRFPLRILNTKNYESIVDHELLDLIISIQKMDFLNQEERNEVLSILKLSPSAIYYSINPDPMISNDVNDPIIEIYENVIKFKRDYFFRNLYKHLKNDFQNTFLAEHFYTNNKINEIEENISYKIKSKNEVLYHREIVDRTGIAQMTDGKKIYIKILPDIKIPDPLE</sequence>
<accession>A0A6H3NNZ9</accession>
<evidence type="ECO:0000313" key="1">
    <source>
        <dbReference type="EMBL" id="TGN13338.1"/>
    </source>
</evidence>
<dbReference type="Proteomes" id="UP000297649">
    <property type="component" value="Unassembled WGS sequence"/>
</dbReference>
<protein>
    <recommendedName>
        <fullName evidence="3">Restriction endonuclease type IV Mrr domain-containing protein</fullName>
    </recommendedName>
</protein>
<reference evidence="1" key="1">
    <citation type="journal article" date="2019" name="PLoS Negl. Trop. Dis.">
        <title>Revisiting the worldwide diversity of Leptospira species in the environment.</title>
        <authorList>
            <person name="Vincent A.T."/>
            <person name="Schiettekatte O."/>
            <person name="Bourhy P."/>
            <person name="Veyrier F.J."/>
            <person name="Picardeau M."/>
        </authorList>
    </citation>
    <scope>NUCLEOTIDE SEQUENCE [LARGE SCALE GENOMIC DNA]</scope>
    <source>
        <strain evidence="1">201601109</strain>
    </source>
</reference>
<dbReference type="InterPro" id="IPR011335">
    <property type="entry name" value="Restrct_endonuc-II-like"/>
</dbReference>
<gene>
    <name evidence="1" type="ORF">EHR08_11700</name>
</gene>
<dbReference type="EMBL" id="RQHU01000015">
    <property type="protein sequence ID" value="TGN13338.1"/>
    <property type="molecule type" value="Genomic_DNA"/>
</dbReference>
<name>A0A6H3NNZ9_9LEPT</name>
<evidence type="ECO:0000313" key="2">
    <source>
        <dbReference type="Proteomes" id="UP000297649"/>
    </source>
</evidence>